<organism evidence="3 4">
    <name type="scientific">Geodermatophilus africanus</name>
    <dbReference type="NCBI Taxonomy" id="1137993"/>
    <lineage>
        <taxon>Bacteria</taxon>
        <taxon>Bacillati</taxon>
        <taxon>Actinomycetota</taxon>
        <taxon>Actinomycetes</taxon>
        <taxon>Geodermatophilales</taxon>
        <taxon>Geodermatophilaceae</taxon>
        <taxon>Geodermatophilus</taxon>
    </lineage>
</organism>
<dbReference type="OrthoDB" id="7869470at2"/>
<evidence type="ECO:0000313" key="3">
    <source>
        <dbReference type="EMBL" id="SDY56994.1"/>
    </source>
</evidence>
<feature type="transmembrane region" description="Helical" evidence="2">
    <location>
        <begin position="112"/>
        <end position="134"/>
    </location>
</feature>
<feature type="transmembrane region" description="Helical" evidence="2">
    <location>
        <begin position="173"/>
        <end position="191"/>
    </location>
</feature>
<protein>
    <submittedName>
        <fullName evidence="3">Uncharacterized protein</fullName>
    </submittedName>
</protein>
<evidence type="ECO:0000256" key="1">
    <source>
        <dbReference type="SAM" id="MobiDB-lite"/>
    </source>
</evidence>
<dbReference type="EMBL" id="FNOT01000008">
    <property type="protein sequence ID" value="SDY56994.1"/>
    <property type="molecule type" value="Genomic_DNA"/>
</dbReference>
<dbReference type="AlphaFoldDB" id="A0A1H3KZC0"/>
<feature type="region of interest" description="Disordered" evidence="1">
    <location>
        <begin position="1"/>
        <end position="44"/>
    </location>
</feature>
<keyword evidence="2" id="KW-1133">Transmembrane helix</keyword>
<gene>
    <name evidence="3" type="ORF">SAMN05660209_03188</name>
</gene>
<proteinExistence type="predicted"/>
<keyword evidence="4" id="KW-1185">Reference proteome</keyword>
<name>A0A1H3KZC0_9ACTN</name>
<sequence>MTGSTRSDQAPTTAQRPLPRRVVLTGNVAAPPPPARPAVTSDLAPPLPRTLPPLPATVRAATALWWAACLAAVTGISAALLDLGALRDRLAVLATAEDPAAPADLVADGVRATIALVLGGTGALILVSLVWTALVLRGRRWARWALLLTAVPTLLALDVAQTVVAGGADLDRWALVAAAGLVVLAVVPLLTRSAHAASRR</sequence>
<evidence type="ECO:0000313" key="4">
    <source>
        <dbReference type="Proteomes" id="UP000198921"/>
    </source>
</evidence>
<feature type="compositionally biased region" description="Polar residues" evidence="1">
    <location>
        <begin position="1"/>
        <end position="15"/>
    </location>
</feature>
<keyword evidence="2" id="KW-0812">Transmembrane</keyword>
<feature type="transmembrane region" description="Helical" evidence="2">
    <location>
        <begin position="146"/>
        <end position="167"/>
    </location>
</feature>
<reference evidence="4" key="1">
    <citation type="submission" date="2016-10" db="EMBL/GenBank/DDBJ databases">
        <authorList>
            <person name="Varghese N."/>
            <person name="Submissions S."/>
        </authorList>
    </citation>
    <scope>NUCLEOTIDE SEQUENCE [LARGE SCALE GENOMIC DNA]</scope>
    <source>
        <strain evidence="4">DSM 45422</strain>
    </source>
</reference>
<dbReference type="Proteomes" id="UP000198921">
    <property type="component" value="Unassembled WGS sequence"/>
</dbReference>
<keyword evidence="2" id="KW-0472">Membrane</keyword>
<dbReference type="RefSeq" id="WP_139263576.1">
    <property type="nucleotide sequence ID" value="NZ_FNOT01000008.1"/>
</dbReference>
<feature type="transmembrane region" description="Helical" evidence="2">
    <location>
        <begin position="63"/>
        <end position="81"/>
    </location>
</feature>
<accession>A0A1H3KZC0</accession>
<evidence type="ECO:0000256" key="2">
    <source>
        <dbReference type="SAM" id="Phobius"/>
    </source>
</evidence>